<keyword evidence="2 5" id="KW-0479">Metal-binding</keyword>
<dbReference type="InterPro" id="IPR026992">
    <property type="entry name" value="DIOX_N"/>
</dbReference>
<evidence type="ECO:0000256" key="4">
    <source>
        <dbReference type="ARBA" id="ARBA00023004"/>
    </source>
</evidence>
<keyword evidence="5" id="KW-0560">Oxidoreductase</keyword>
<dbReference type="Pfam" id="PF14226">
    <property type="entry name" value="DIOX_N"/>
    <property type="match status" value="1"/>
</dbReference>
<dbReference type="EMBL" id="CM031817">
    <property type="protein sequence ID" value="KAG6643223.1"/>
    <property type="molecule type" value="Genomic_DNA"/>
</dbReference>
<keyword evidence="3" id="KW-0847">Vitamin C</keyword>
<evidence type="ECO:0000256" key="2">
    <source>
        <dbReference type="ARBA" id="ARBA00022723"/>
    </source>
</evidence>
<accession>A0A8T1PNC7</accession>
<dbReference type="AlphaFoldDB" id="A0A8T1PNC7"/>
<evidence type="ECO:0000313" key="7">
    <source>
        <dbReference type="EMBL" id="KAG6643223.1"/>
    </source>
</evidence>
<name>A0A8T1PNC7_CARIL</name>
<sequence>MGALRNGLLKSQSPALPGIGNMDSNIKEFAEETYVPTFAPSLPVPNAQEMMRSDPFQVPERYARNHDDMQSDTVQPHLSFEIPVLDLSLLSKGDAEELKRLDLACKDWGFFQVINHGVASEVLQNTKDVTAEFFDLPLEEKNRYSMPSDDIQGYGHAYVVSEEQTLDWSDALILVVYPTQYRKLQLWPNQPTGIREAIEMYSSEVRRMAVELLGSLSLIMGTEKDALLGLHKELVLGLRVNYYPPCRSPDKVLGLSPHSDSSTITILMQKDDVCGLQVRHGGAWVPLKPIPNALVVNVGDAIEIWSNGKYKSIEHRAVTNERKARISYAAFVCPHDDVEIEPLGYVPDAESSDKMYKKVRFGDYLRQSMNRKLDGKANIDFAKMETLK</sequence>
<keyword evidence="8" id="KW-1185">Reference proteome</keyword>
<evidence type="ECO:0000313" key="8">
    <source>
        <dbReference type="Proteomes" id="UP000811609"/>
    </source>
</evidence>
<feature type="domain" description="Fe2OG dioxygenase" evidence="6">
    <location>
        <begin position="234"/>
        <end position="334"/>
    </location>
</feature>
<dbReference type="InterPro" id="IPR044861">
    <property type="entry name" value="IPNS-like_FE2OG_OXY"/>
</dbReference>
<proteinExistence type="inferred from homology"/>
<evidence type="ECO:0000256" key="3">
    <source>
        <dbReference type="ARBA" id="ARBA00022896"/>
    </source>
</evidence>
<dbReference type="Proteomes" id="UP000811609">
    <property type="component" value="Chromosome 9"/>
</dbReference>
<protein>
    <recommendedName>
        <fullName evidence="6">Fe2OG dioxygenase domain-containing protein</fullName>
    </recommendedName>
</protein>
<evidence type="ECO:0000256" key="5">
    <source>
        <dbReference type="RuleBase" id="RU003682"/>
    </source>
</evidence>
<dbReference type="PROSITE" id="PS51471">
    <property type="entry name" value="FE2OG_OXY"/>
    <property type="match status" value="1"/>
</dbReference>
<gene>
    <name evidence="7" type="ORF">CIPAW_09G195500</name>
</gene>
<dbReference type="Pfam" id="PF03171">
    <property type="entry name" value="2OG-FeII_Oxy"/>
    <property type="match status" value="1"/>
</dbReference>
<dbReference type="PANTHER" id="PTHR47991">
    <property type="entry name" value="OXOGLUTARATE/IRON-DEPENDENT DIOXYGENASE"/>
    <property type="match status" value="1"/>
</dbReference>
<keyword evidence="4 5" id="KW-0408">Iron</keyword>
<evidence type="ECO:0000256" key="1">
    <source>
        <dbReference type="ARBA" id="ARBA00008056"/>
    </source>
</evidence>
<dbReference type="GO" id="GO:0016491">
    <property type="term" value="F:oxidoreductase activity"/>
    <property type="evidence" value="ECO:0007669"/>
    <property type="project" value="UniProtKB-KW"/>
</dbReference>
<organism evidence="7 8">
    <name type="scientific">Carya illinoinensis</name>
    <name type="common">Pecan</name>
    <dbReference type="NCBI Taxonomy" id="32201"/>
    <lineage>
        <taxon>Eukaryota</taxon>
        <taxon>Viridiplantae</taxon>
        <taxon>Streptophyta</taxon>
        <taxon>Embryophyta</taxon>
        <taxon>Tracheophyta</taxon>
        <taxon>Spermatophyta</taxon>
        <taxon>Magnoliopsida</taxon>
        <taxon>eudicotyledons</taxon>
        <taxon>Gunneridae</taxon>
        <taxon>Pentapetalae</taxon>
        <taxon>rosids</taxon>
        <taxon>fabids</taxon>
        <taxon>Fagales</taxon>
        <taxon>Juglandaceae</taxon>
        <taxon>Carya</taxon>
    </lineage>
</organism>
<comment type="similarity">
    <text evidence="1 5">Belongs to the iron/ascorbate-dependent oxidoreductase family.</text>
</comment>
<evidence type="ECO:0000259" key="6">
    <source>
        <dbReference type="PROSITE" id="PS51471"/>
    </source>
</evidence>
<dbReference type="GO" id="GO:0031418">
    <property type="term" value="F:L-ascorbic acid binding"/>
    <property type="evidence" value="ECO:0007669"/>
    <property type="project" value="UniProtKB-KW"/>
</dbReference>
<dbReference type="FunFam" id="2.60.120.330:FF:000079">
    <property type="entry name" value="Protein SRG1"/>
    <property type="match status" value="1"/>
</dbReference>
<dbReference type="GO" id="GO:0046872">
    <property type="term" value="F:metal ion binding"/>
    <property type="evidence" value="ECO:0007669"/>
    <property type="project" value="UniProtKB-KW"/>
</dbReference>
<dbReference type="InterPro" id="IPR050295">
    <property type="entry name" value="Plant_2OG-oxidoreductases"/>
</dbReference>
<reference evidence="7" key="1">
    <citation type="submission" date="2020-12" db="EMBL/GenBank/DDBJ databases">
        <title>WGS assembly of Carya illinoinensis cv. Pawnee.</title>
        <authorList>
            <person name="Platts A."/>
            <person name="Shu S."/>
            <person name="Wright S."/>
            <person name="Barry K."/>
            <person name="Edger P."/>
            <person name="Pires J.C."/>
            <person name="Schmutz J."/>
        </authorList>
    </citation>
    <scope>NUCLEOTIDE SEQUENCE</scope>
    <source>
        <tissue evidence="7">Leaf</tissue>
    </source>
</reference>
<dbReference type="InterPro" id="IPR005123">
    <property type="entry name" value="Oxoglu/Fe-dep_dioxygenase_dom"/>
</dbReference>
<comment type="caution">
    <text evidence="7">The sequence shown here is derived from an EMBL/GenBank/DDBJ whole genome shotgun (WGS) entry which is preliminary data.</text>
</comment>